<keyword evidence="4" id="KW-1185">Reference proteome</keyword>
<proteinExistence type="predicted"/>
<protein>
    <submittedName>
        <fullName evidence="3">Uncharacterized protein</fullName>
    </submittedName>
</protein>
<dbReference type="RefSeq" id="WP_141701716.1">
    <property type="nucleotide sequence ID" value="NZ_LPWD01000412.1"/>
</dbReference>
<name>A0A1E3W8L0_9HYPH</name>
<evidence type="ECO:0000256" key="2">
    <source>
        <dbReference type="SAM" id="SignalP"/>
    </source>
</evidence>
<evidence type="ECO:0000256" key="1">
    <source>
        <dbReference type="SAM" id="MobiDB-lite"/>
    </source>
</evidence>
<comment type="caution">
    <text evidence="3">The sequence shown here is derived from an EMBL/GenBank/DDBJ whole genome shotgun (WGS) entry which is preliminary data.</text>
</comment>
<dbReference type="AlphaFoldDB" id="A0A1E3W8L0"/>
<feature type="compositionally biased region" description="Basic and acidic residues" evidence="1">
    <location>
        <begin position="82"/>
        <end position="99"/>
    </location>
</feature>
<gene>
    <name evidence="3" type="ORF">AUC71_02280</name>
</gene>
<accession>A0A1E3W8L0</accession>
<dbReference type="EMBL" id="LPWD01000412">
    <property type="protein sequence ID" value="ODS02111.1"/>
    <property type="molecule type" value="Genomic_DNA"/>
</dbReference>
<evidence type="ECO:0000313" key="4">
    <source>
        <dbReference type="Proteomes" id="UP000095042"/>
    </source>
</evidence>
<reference evidence="3 4" key="1">
    <citation type="journal article" date="2016" name="Environ. Microbiol.">
        <title>New Methyloceanibacter diversity from North Sea sediments includes methanotroph containing solely the soluble methane monooxygenase.</title>
        <authorList>
            <person name="Vekeman B."/>
            <person name="Kerckhof F.M."/>
            <person name="Cremers G."/>
            <person name="de Vos P."/>
            <person name="Vandamme P."/>
            <person name="Boon N."/>
            <person name="Op den Camp H.J."/>
            <person name="Heylen K."/>
        </authorList>
    </citation>
    <scope>NUCLEOTIDE SEQUENCE [LARGE SCALE GENOMIC DNA]</scope>
    <source>
        <strain evidence="3 4">R-67177</strain>
    </source>
</reference>
<keyword evidence="2" id="KW-0732">Signal</keyword>
<feature type="signal peptide" evidence="2">
    <location>
        <begin position="1"/>
        <end position="28"/>
    </location>
</feature>
<evidence type="ECO:0000313" key="3">
    <source>
        <dbReference type="EMBL" id="ODS02111.1"/>
    </source>
</evidence>
<sequence>MMLRSGFVAASGLAGLLLALGAGTPALAKKDCGAWNNWCRPACGDWNAWCAGQSLPDVLSRMQPRSFFADPTWQAPNYLPPEDNKAAEKPERNRAARQD</sequence>
<dbReference type="OrthoDB" id="9914453at2"/>
<organism evidence="3 4">
    <name type="scientific">Methyloceanibacter marginalis</name>
    <dbReference type="NCBI Taxonomy" id="1774971"/>
    <lineage>
        <taxon>Bacteria</taxon>
        <taxon>Pseudomonadati</taxon>
        <taxon>Pseudomonadota</taxon>
        <taxon>Alphaproteobacteria</taxon>
        <taxon>Hyphomicrobiales</taxon>
        <taxon>Hyphomicrobiaceae</taxon>
        <taxon>Methyloceanibacter</taxon>
    </lineage>
</organism>
<dbReference type="Proteomes" id="UP000095042">
    <property type="component" value="Unassembled WGS sequence"/>
</dbReference>
<feature type="chain" id="PRO_5009139089" evidence="2">
    <location>
        <begin position="29"/>
        <end position="99"/>
    </location>
</feature>
<feature type="region of interest" description="Disordered" evidence="1">
    <location>
        <begin position="70"/>
        <end position="99"/>
    </location>
</feature>